<dbReference type="Proteomes" id="UP000442469">
    <property type="component" value="Unassembled WGS sequence"/>
</dbReference>
<dbReference type="AlphaFoldDB" id="A0A6N8F1J0"/>
<sequence>MATIDGNYIWIEKEDPTFDVDITTQPVEKDIDMTDHVQRKARTMSLNGAVAGPDAARILTYLKKCSDTGQVVKYVGRMAFTGIISGLSTSHDYTIADGYSFSFTLTEVRVAQSSYVDKLPVPVKAQAAKIVNSGVKQTKSKKSTGSKKTAKSTDKKKVEKVKFKKGSPWAE</sequence>
<dbReference type="InterPro" id="IPR048494">
    <property type="entry name" value="Dit-like_N"/>
</dbReference>
<evidence type="ECO:0000313" key="4">
    <source>
        <dbReference type="Proteomes" id="UP000442469"/>
    </source>
</evidence>
<name>A0A6N8F1J0_PAEMA</name>
<organism evidence="3 4">
    <name type="scientific">Paenibacillus macerans</name>
    <name type="common">Bacillus macerans</name>
    <dbReference type="NCBI Taxonomy" id="44252"/>
    <lineage>
        <taxon>Bacteria</taxon>
        <taxon>Bacillati</taxon>
        <taxon>Bacillota</taxon>
        <taxon>Bacilli</taxon>
        <taxon>Bacillales</taxon>
        <taxon>Paenibacillaceae</taxon>
        <taxon>Paenibacillus</taxon>
    </lineage>
</organism>
<feature type="region of interest" description="Disordered" evidence="1">
    <location>
        <begin position="133"/>
        <end position="171"/>
    </location>
</feature>
<feature type="compositionally biased region" description="Basic and acidic residues" evidence="1">
    <location>
        <begin position="151"/>
        <end position="161"/>
    </location>
</feature>
<feature type="domain" description="Dit-like phage tail protein N-terminal" evidence="2">
    <location>
        <begin position="11"/>
        <end position="117"/>
    </location>
</feature>
<dbReference type="Pfam" id="PF21821">
    <property type="entry name" value="Dit_like"/>
    <property type="match status" value="1"/>
</dbReference>
<proteinExistence type="predicted"/>
<gene>
    <name evidence="3" type="ORF">GNQ08_20605</name>
</gene>
<accession>A0A6N8F1J0</accession>
<feature type="compositionally biased region" description="Basic residues" evidence="1">
    <location>
        <begin position="138"/>
        <end position="150"/>
    </location>
</feature>
<dbReference type="RefSeq" id="WP_155620702.1">
    <property type="nucleotide sequence ID" value="NZ_WNZZ01000017.1"/>
</dbReference>
<reference evidence="3 4" key="1">
    <citation type="submission" date="2019-11" db="EMBL/GenBank/DDBJ databases">
        <title>Draft genome sequences of five Paenibacillus species of dairy origin.</title>
        <authorList>
            <person name="Olajide A.M."/>
            <person name="Chen S."/>
            <person name="Lapointe G."/>
        </authorList>
    </citation>
    <scope>NUCLEOTIDE SEQUENCE [LARGE SCALE GENOMIC DNA]</scope>
    <source>
        <strain evidence="3 4">3CT49</strain>
    </source>
</reference>
<protein>
    <recommendedName>
        <fullName evidence="2">Dit-like phage tail protein N-terminal domain-containing protein</fullName>
    </recommendedName>
</protein>
<dbReference type="EMBL" id="WNZZ01000017">
    <property type="protein sequence ID" value="MUG24773.1"/>
    <property type="molecule type" value="Genomic_DNA"/>
</dbReference>
<evidence type="ECO:0000256" key="1">
    <source>
        <dbReference type="SAM" id="MobiDB-lite"/>
    </source>
</evidence>
<evidence type="ECO:0000259" key="2">
    <source>
        <dbReference type="Pfam" id="PF21821"/>
    </source>
</evidence>
<evidence type="ECO:0000313" key="3">
    <source>
        <dbReference type="EMBL" id="MUG24773.1"/>
    </source>
</evidence>
<comment type="caution">
    <text evidence="3">The sequence shown here is derived from an EMBL/GenBank/DDBJ whole genome shotgun (WGS) entry which is preliminary data.</text>
</comment>